<evidence type="ECO:0000313" key="2">
    <source>
        <dbReference type="Proteomes" id="UP001055879"/>
    </source>
</evidence>
<accession>A0ACB8XJQ9</accession>
<gene>
    <name evidence="1" type="ORF">L6452_42689</name>
</gene>
<proteinExistence type="predicted"/>
<reference evidence="2" key="1">
    <citation type="journal article" date="2022" name="Mol. Ecol. Resour.">
        <title>The genomes of chicory, endive, great burdock and yacon provide insights into Asteraceae palaeo-polyploidization history and plant inulin production.</title>
        <authorList>
            <person name="Fan W."/>
            <person name="Wang S."/>
            <person name="Wang H."/>
            <person name="Wang A."/>
            <person name="Jiang F."/>
            <person name="Liu H."/>
            <person name="Zhao H."/>
            <person name="Xu D."/>
            <person name="Zhang Y."/>
        </authorList>
    </citation>
    <scope>NUCLEOTIDE SEQUENCE [LARGE SCALE GENOMIC DNA]</scope>
    <source>
        <strain evidence="2">cv. Niubang</strain>
    </source>
</reference>
<keyword evidence="2" id="KW-1185">Reference proteome</keyword>
<dbReference type="Proteomes" id="UP001055879">
    <property type="component" value="Linkage Group LG17"/>
</dbReference>
<comment type="caution">
    <text evidence="1">The sequence shown here is derived from an EMBL/GenBank/DDBJ whole genome shotgun (WGS) entry which is preliminary data.</text>
</comment>
<reference evidence="1 2" key="2">
    <citation type="journal article" date="2022" name="Mol. Ecol. Resour.">
        <title>The genomes of chicory, endive, great burdock and yacon provide insights into Asteraceae paleo-polyploidization history and plant inulin production.</title>
        <authorList>
            <person name="Fan W."/>
            <person name="Wang S."/>
            <person name="Wang H."/>
            <person name="Wang A."/>
            <person name="Jiang F."/>
            <person name="Liu H."/>
            <person name="Zhao H."/>
            <person name="Xu D."/>
            <person name="Zhang Y."/>
        </authorList>
    </citation>
    <scope>NUCLEOTIDE SEQUENCE [LARGE SCALE GENOMIC DNA]</scope>
    <source>
        <strain evidence="2">cv. Niubang</strain>
    </source>
</reference>
<evidence type="ECO:0000313" key="1">
    <source>
        <dbReference type="EMBL" id="KAI3667623.1"/>
    </source>
</evidence>
<sequence>MRSHQKAMRDFIRDNNLHICATLESCVLVSNLPRICDTIFGPWSWVSNGSLSPRVTRIIVAWDPNHVDMMLIDATDQVMHFSVEIRGTFEKLNSHDCAEIIGMYSKPSN</sequence>
<name>A0ACB8XJQ9_ARCLA</name>
<dbReference type="EMBL" id="CM042063">
    <property type="protein sequence ID" value="KAI3667623.1"/>
    <property type="molecule type" value="Genomic_DNA"/>
</dbReference>
<organism evidence="1 2">
    <name type="scientific">Arctium lappa</name>
    <name type="common">Greater burdock</name>
    <name type="synonym">Lappa major</name>
    <dbReference type="NCBI Taxonomy" id="4217"/>
    <lineage>
        <taxon>Eukaryota</taxon>
        <taxon>Viridiplantae</taxon>
        <taxon>Streptophyta</taxon>
        <taxon>Embryophyta</taxon>
        <taxon>Tracheophyta</taxon>
        <taxon>Spermatophyta</taxon>
        <taxon>Magnoliopsida</taxon>
        <taxon>eudicotyledons</taxon>
        <taxon>Gunneridae</taxon>
        <taxon>Pentapetalae</taxon>
        <taxon>asterids</taxon>
        <taxon>campanulids</taxon>
        <taxon>Asterales</taxon>
        <taxon>Asteraceae</taxon>
        <taxon>Carduoideae</taxon>
        <taxon>Cardueae</taxon>
        <taxon>Arctiinae</taxon>
        <taxon>Arctium</taxon>
    </lineage>
</organism>
<protein>
    <submittedName>
        <fullName evidence="1">Uncharacterized protein</fullName>
    </submittedName>
</protein>